<dbReference type="RefSeq" id="XP_001836948.1">
    <property type="nucleotide sequence ID" value="XM_001836896.1"/>
</dbReference>
<dbReference type="OMA" id="PDEKMRV"/>
<proteinExistence type="predicted"/>
<evidence type="ECO:0000313" key="2">
    <source>
        <dbReference type="EMBL" id="EAU84565.1"/>
    </source>
</evidence>
<dbReference type="AlphaFoldDB" id="A8NWP3"/>
<dbReference type="Proteomes" id="UP000001861">
    <property type="component" value="Unassembled WGS sequence"/>
</dbReference>
<organism evidence="2 3">
    <name type="scientific">Coprinopsis cinerea (strain Okayama-7 / 130 / ATCC MYA-4618 / FGSC 9003)</name>
    <name type="common">Inky cap fungus</name>
    <name type="synonym">Hormographiella aspergillata</name>
    <dbReference type="NCBI Taxonomy" id="240176"/>
    <lineage>
        <taxon>Eukaryota</taxon>
        <taxon>Fungi</taxon>
        <taxon>Dikarya</taxon>
        <taxon>Basidiomycota</taxon>
        <taxon>Agaricomycotina</taxon>
        <taxon>Agaricomycetes</taxon>
        <taxon>Agaricomycetidae</taxon>
        <taxon>Agaricales</taxon>
        <taxon>Agaricineae</taxon>
        <taxon>Psathyrellaceae</taxon>
        <taxon>Coprinopsis</taxon>
    </lineage>
</organism>
<protein>
    <submittedName>
        <fullName evidence="2">Uncharacterized protein</fullName>
    </submittedName>
</protein>
<name>A8NWP3_COPC7</name>
<accession>A8NWP3</accession>
<sequence length="155" mass="17230">MSPFSATLRRLGPSLPRSAPKSTRRGAASAGRLPPEKLRALISLYHQSETFINEDNLMQRINEALIDNKSRPYNELQLRDLTAALEKRRDTPKTSLQTSVYDVKHLGDAHWSLQRVKREREAVAALYGTDPTPFNPAAPGLELVQGESAPAKKAE</sequence>
<dbReference type="eggNOG" id="ENOG502SZGU">
    <property type="taxonomic scope" value="Eukaryota"/>
</dbReference>
<dbReference type="VEuPathDB" id="FungiDB:CC1G_00084"/>
<reference evidence="2 3" key="1">
    <citation type="journal article" date="2010" name="Proc. Natl. Acad. Sci. U.S.A.">
        <title>Insights into evolution of multicellular fungi from the assembled chromosomes of the mushroom Coprinopsis cinerea (Coprinus cinereus).</title>
        <authorList>
            <person name="Stajich J.E."/>
            <person name="Wilke S.K."/>
            <person name="Ahren D."/>
            <person name="Au C.H."/>
            <person name="Birren B.W."/>
            <person name="Borodovsky M."/>
            <person name="Burns C."/>
            <person name="Canback B."/>
            <person name="Casselton L.A."/>
            <person name="Cheng C.K."/>
            <person name="Deng J."/>
            <person name="Dietrich F.S."/>
            <person name="Fargo D.C."/>
            <person name="Farman M.L."/>
            <person name="Gathman A.C."/>
            <person name="Goldberg J."/>
            <person name="Guigo R."/>
            <person name="Hoegger P.J."/>
            <person name="Hooker J.B."/>
            <person name="Huggins A."/>
            <person name="James T.Y."/>
            <person name="Kamada T."/>
            <person name="Kilaru S."/>
            <person name="Kodira C."/>
            <person name="Kues U."/>
            <person name="Kupfer D."/>
            <person name="Kwan H.S."/>
            <person name="Lomsadze A."/>
            <person name="Li W."/>
            <person name="Lilly W.W."/>
            <person name="Ma L.J."/>
            <person name="Mackey A.J."/>
            <person name="Manning G."/>
            <person name="Martin F."/>
            <person name="Muraguchi H."/>
            <person name="Natvig D.O."/>
            <person name="Palmerini H."/>
            <person name="Ramesh M.A."/>
            <person name="Rehmeyer C.J."/>
            <person name="Roe B.A."/>
            <person name="Shenoy N."/>
            <person name="Stanke M."/>
            <person name="Ter-Hovhannisyan V."/>
            <person name="Tunlid A."/>
            <person name="Velagapudi R."/>
            <person name="Vision T.J."/>
            <person name="Zeng Q."/>
            <person name="Zolan M.E."/>
            <person name="Pukkila P.J."/>
        </authorList>
    </citation>
    <scope>NUCLEOTIDE SEQUENCE [LARGE SCALE GENOMIC DNA]</scope>
    <source>
        <strain evidence="3">Okayama-7 / 130 / ATCC MYA-4618 / FGSC 9003</strain>
    </source>
</reference>
<gene>
    <name evidence="2" type="ORF">CC1G_00084</name>
</gene>
<dbReference type="OrthoDB" id="5597211at2759"/>
<comment type="caution">
    <text evidence="2">The sequence shown here is derived from an EMBL/GenBank/DDBJ whole genome shotgun (WGS) entry which is preliminary data.</text>
</comment>
<dbReference type="KEGG" id="cci:CC1G_00084"/>
<keyword evidence="3" id="KW-1185">Reference proteome</keyword>
<feature type="region of interest" description="Disordered" evidence="1">
    <location>
        <begin position="1"/>
        <end position="32"/>
    </location>
</feature>
<evidence type="ECO:0000313" key="3">
    <source>
        <dbReference type="Proteomes" id="UP000001861"/>
    </source>
</evidence>
<dbReference type="GeneID" id="6013502"/>
<dbReference type="EMBL" id="AACS02000005">
    <property type="protein sequence ID" value="EAU84565.1"/>
    <property type="molecule type" value="Genomic_DNA"/>
</dbReference>
<feature type="region of interest" description="Disordered" evidence="1">
    <location>
        <begin position="128"/>
        <end position="155"/>
    </location>
</feature>
<dbReference type="InParanoid" id="A8NWP3"/>
<evidence type="ECO:0000256" key="1">
    <source>
        <dbReference type="SAM" id="MobiDB-lite"/>
    </source>
</evidence>